<dbReference type="SUPFAM" id="SSF56300">
    <property type="entry name" value="Metallo-dependent phosphatases"/>
    <property type="match status" value="1"/>
</dbReference>
<gene>
    <name evidence="3" type="ORF">NBRC116591_04420</name>
</gene>
<evidence type="ECO:0000256" key="1">
    <source>
        <dbReference type="ARBA" id="ARBA00008950"/>
    </source>
</evidence>
<reference evidence="3 4" key="1">
    <citation type="submission" date="2024-04" db="EMBL/GenBank/DDBJ databases">
        <title>Draft genome sequence of Sessilibacter corallicola NBRC 116591.</title>
        <authorList>
            <person name="Miyakawa T."/>
            <person name="Kusuya Y."/>
            <person name="Miura T."/>
        </authorList>
    </citation>
    <scope>NUCLEOTIDE SEQUENCE [LARGE SCALE GENOMIC DNA]</scope>
    <source>
        <strain evidence="3 4">KU-00831-HH</strain>
    </source>
</reference>
<dbReference type="Proteomes" id="UP001465153">
    <property type="component" value="Unassembled WGS sequence"/>
</dbReference>
<dbReference type="InterPro" id="IPR050126">
    <property type="entry name" value="Ap4A_hydrolase"/>
</dbReference>
<evidence type="ECO:0000259" key="2">
    <source>
        <dbReference type="Pfam" id="PF12850"/>
    </source>
</evidence>
<dbReference type="EMBL" id="BAABWN010000001">
    <property type="protein sequence ID" value="GAA6166632.1"/>
    <property type="molecule type" value="Genomic_DNA"/>
</dbReference>
<name>A0ABQ0A4R6_9GAMM</name>
<feature type="domain" description="Calcineurin-like phosphoesterase" evidence="2">
    <location>
        <begin position="1"/>
        <end position="181"/>
    </location>
</feature>
<dbReference type="PANTHER" id="PTHR42850:SF2">
    <property type="entry name" value="BLL5683 PROTEIN"/>
    <property type="match status" value="1"/>
</dbReference>
<dbReference type="InterPro" id="IPR029052">
    <property type="entry name" value="Metallo-depent_PP-like"/>
</dbReference>
<comment type="caution">
    <text evidence="3">The sequence shown here is derived from an EMBL/GenBank/DDBJ whole genome shotgun (WGS) entry which is preliminary data.</text>
</comment>
<accession>A0ABQ0A4R6</accession>
<dbReference type="Gene3D" id="3.60.21.10">
    <property type="match status" value="1"/>
</dbReference>
<dbReference type="PIRSF" id="PIRSF000883">
    <property type="entry name" value="Pesterase_MJ0912"/>
    <property type="match status" value="1"/>
</dbReference>
<sequence length="248" mass="27399">MKIAAISDIHSNVYALNAVLKDIKTRGVNVTVNLGDILYGPIAPRATYDLLMAHNIVTIRGNQDRQIYEATESDIEQNPTLAFILNDLGHEPLEWMKALPPTHQLTDDVFLCHGTPTSDLIYLLENVETGKPVVRSEKDILSLLGNQKSSVVVCGHTHIPRAVSLASGQLIVNTGSVGLPAYCDDEPIVHAMENYSPHANYVILEKHDSDWSVNTINVAYDYQKATQDASKRGRDDWAYYLSTGRANS</sequence>
<evidence type="ECO:0000313" key="4">
    <source>
        <dbReference type="Proteomes" id="UP001465153"/>
    </source>
</evidence>
<comment type="similarity">
    <text evidence="1">Belongs to the metallophosphoesterase superfamily. YfcE family.</text>
</comment>
<evidence type="ECO:0000313" key="3">
    <source>
        <dbReference type="EMBL" id="GAA6166632.1"/>
    </source>
</evidence>
<dbReference type="RefSeq" id="WP_353301515.1">
    <property type="nucleotide sequence ID" value="NZ_BAABWN010000001.1"/>
</dbReference>
<dbReference type="PANTHER" id="PTHR42850">
    <property type="entry name" value="METALLOPHOSPHOESTERASE"/>
    <property type="match status" value="1"/>
</dbReference>
<organism evidence="3 4">
    <name type="scientific">Sessilibacter corallicola</name>
    <dbReference type="NCBI Taxonomy" id="2904075"/>
    <lineage>
        <taxon>Bacteria</taxon>
        <taxon>Pseudomonadati</taxon>
        <taxon>Pseudomonadota</taxon>
        <taxon>Gammaproteobacteria</taxon>
        <taxon>Cellvibrionales</taxon>
        <taxon>Cellvibrionaceae</taxon>
        <taxon>Sessilibacter</taxon>
    </lineage>
</organism>
<dbReference type="InterPro" id="IPR011152">
    <property type="entry name" value="Pesterase_MJ0912"/>
</dbReference>
<dbReference type="Pfam" id="PF12850">
    <property type="entry name" value="Metallophos_2"/>
    <property type="match status" value="1"/>
</dbReference>
<proteinExistence type="inferred from homology"/>
<dbReference type="InterPro" id="IPR024654">
    <property type="entry name" value="Calcineurin-like_PHP_lpxH"/>
</dbReference>
<protein>
    <submittedName>
        <fullName evidence="3">Metallophosphoesterase family protein</fullName>
    </submittedName>
</protein>
<keyword evidence="4" id="KW-1185">Reference proteome</keyword>